<keyword evidence="2 10" id="KW-0444">Lipid biosynthesis</keyword>
<feature type="transmembrane region" description="Helical" evidence="10">
    <location>
        <begin position="283"/>
        <end position="303"/>
    </location>
</feature>
<dbReference type="GO" id="GO:0034626">
    <property type="term" value="P:fatty acid elongation, polyunsaturated fatty acid"/>
    <property type="evidence" value="ECO:0007669"/>
    <property type="project" value="TreeGrafter"/>
</dbReference>
<evidence type="ECO:0000256" key="10">
    <source>
        <dbReference type="RuleBase" id="RU361115"/>
    </source>
</evidence>
<dbReference type="Proteomes" id="UP000799291">
    <property type="component" value="Unassembled WGS sequence"/>
</dbReference>
<dbReference type="Pfam" id="PF01151">
    <property type="entry name" value="ELO"/>
    <property type="match status" value="1"/>
</dbReference>
<dbReference type="EMBL" id="MU005583">
    <property type="protein sequence ID" value="KAF2683725.1"/>
    <property type="molecule type" value="Genomic_DNA"/>
</dbReference>
<protein>
    <recommendedName>
        <fullName evidence="10">Elongation of fatty acids protein</fullName>
        <ecNumber evidence="10">2.3.1.-</ecNumber>
    </recommendedName>
</protein>
<reference evidence="12" key="1">
    <citation type="journal article" date="2020" name="Stud. Mycol.">
        <title>101 Dothideomycetes genomes: a test case for predicting lifestyles and emergence of pathogens.</title>
        <authorList>
            <person name="Haridas S."/>
            <person name="Albert R."/>
            <person name="Binder M."/>
            <person name="Bloem J."/>
            <person name="Labutti K."/>
            <person name="Salamov A."/>
            <person name="Andreopoulos B."/>
            <person name="Baker S."/>
            <person name="Barry K."/>
            <person name="Bills G."/>
            <person name="Bluhm B."/>
            <person name="Cannon C."/>
            <person name="Castanera R."/>
            <person name="Culley D."/>
            <person name="Daum C."/>
            <person name="Ezra D."/>
            <person name="Gonzalez J."/>
            <person name="Henrissat B."/>
            <person name="Kuo A."/>
            <person name="Liang C."/>
            <person name="Lipzen A."/>
            <person name="Lutzoni F."/>
            <person name="Magnuson J."/>
            <person name="Mondo S."/>
            <person name="Nolan M."/>
            <person name="Ohm R."/>
            <person name="Pangilinan J."/>
            <person name="Park H.-J."/>
            <person name="Ramirez L."/>
            <person name="Alfaro M."/>
            <person name="Sun H."/>
            <person name="Tritt A."/>
            <person name="Yoshinaga Y."/>
            <person name="Zwiers L.-H."/>
            <person name="Turgeon B."/>
            <person name="Goodwin S."/>
            <person name="Spatafora J."/>
            <person name="Crous P."/>
            <person name="Grigoriev I."/>
        </authorList>
    </citation>
    <scope>NUCLEOTIDE SEQUENCE</scope>
    <source>
        <strain evidence="12">CBS 122367</strain>
    </source>
</reference>
<name>A0A6G1J053_9PLEO</name>
<dbReference type="GO" id="GO:0005789">
    <property type="term" value="C:endoplasmic reticulum membrane"/>
    <property type="evidence" value="ECO:0007669"/>
    <property type="project" value="TreeGrafter"/>
</dbReference>
<evidence type="ECO:0000256" key="8">
    <source>
        <dbReference type="ARBA" id="ARBA00023136"/>
    </source>
</evidence>
<evidence type="ECO:0000313" key="12">
    <source>
        <dbReference type="EMBL" id="KAF2683725.1"/>
    </source>
</evidence>
<evidence type="ECO:0000313" key="13">
    <source>
        <dbReference type="Proteomes" id="UP000799291"/>
    </source>
</evidence>
<dbReference type="OrthoDB" id="10259681at2759"/>
<keyword evidence="13" id="KW-1185">Reference proteome</keyword>
<evidence type="ECO:0000256" key="7">
    <source>
        <dbReference type="ARBA" id="ARBA00023098"/>
    </source>
</evidence>
<dbReference type="GO" id="GO:0019367">
    <property type="term" value="P:fatty acid elongation, saturated fatty acid"/>
    <property type="evidence" value="ECO:0007669"/>
    <property type="project" value="TreeGrafter"/>
</dbReference>
<feature type="transmembrane region" description="Helical" evidence="10">
    <location>
        <begin position="49"/>
        <end position="73"/>
    </location>
</feature>
<dbReference type="EC" id="2.3.1.-" evidence="10"/>
<sequence length="577" mass="63951">MSGAGPSLYPGELPSWAVFKFPPDSAPPALPPPQEYGTWRSPFPIKADIYNAVLSPWVPLAIAITYATIISYLNWWNRKRGNKPWAISKTRPFFAFVIFHNVFLAFYSAITCVAMFRTLKQSFPHYSEPNSVVGTVDALCKMHGPRGLGDAVFYNPNANVWESKNSMIGLAESGLPDSTDVGRIWNEGLAWWGWWFYLSKFYEVVDTAIIIMKGKRSTTLQTYHHAGAMLSMWSGMRYMSSPIWLFVIYNSGIHALMYTYYTVSALGFRVPQGIKRTLTTMQITQFIVGVVFAACHLFVSYTVPVSVAYTVTEKVFSSLNGTSIASAVSSMTSSTALPPVGGAAIAFLKKLIYRAAGDEGLAENVLAPGETLPSPVTYAGAQITERPQQVLHNTVNRIVSRIEYQHVPCVDTSGQAFAIYLNLIYLAPLTVLFMRFFIKSYIKRTSPAVRHPTRHDAFAKSTRDAMRGVDREIESLGKSAEDGVSTAIMNGASALRGRTARVANSDRHVSLSPENKKFIDSFKGRVSQELENIGEGDQATQMRAKEFAKNVADKATKTEKVEKEEISENKQINEVKA</sequence>
<comment type="catalytic activity">
    <reaction evidence="10">
        <text>an acyl-CoA + malonyl-CoA + H(+) = a 3-oxoacyl-CoA + CO2 + CoA</text>
        <dbReference type="Rhea" id="RHEA:50252"/>
        <dbReference type="ChEBI" id="CHEBI:15378"/>
        <dbReference type="ChEBI" id="CHEBI:16526"/>
        <dbReference type="ChEBI" id="CHEBI:57287"/>
        <dbReference type="ChEBI" id="CHEBI:57384"/>
        <dbReference type="ChEBI" id="CHEBI:58342"/>
        <dbReference type="ChEBI" id="CHEBI:90726"/>
    </reaction>
    <physiologicalReaction direction="left-to-right" evidence="10">
        <dbReference type="Rhea" id="RHEA:50253"/>
    </physiologicalReaction>
</comment>
<feature type="transmembrane region" description="Helical" evidence="10">
    <location>
        <begin position="243"/>
        <end position="263"/>
    </location>
</feature>
<gene>
    <name evidence="12" type="ORF">K458DRAFT_303951</name>
</gene>
<evidence type="ECO:0000256" key="1">
    <source>
        <dbReference type="ARBA" id="ARBA00004141"/>
    </source>
</evidence>
<dbReference type="GO" id="GO:0030148">
    <property type="term" value="P:sphingolipid biosynthetic process"/>
    <property type="evidence" value="ECO:0007669"/>
    <property type="project" value="TreeGrafter"/>
</dbReference>
<dbReference type="GO" id="GO:0042761">
    <property type="term" value="P:very long-chain fatty acid biosynthetic process"/>
    <property type="evidence" value="ECO:0007669"/>
    <property type="project" value="TreeGrafter"/>
</dbReference>
<keyword evidence="7 10" id="KW-0443">Lipid metabolism</keyword>
<keyword evidence="3 10" id="KW-0808">Transferase</keyword>
<keyword evidence="5 10" id="KW-0276">Fatty acid metabolism</keyword>
<dbReference type="PANTHER" id="PTHR11157:SF169">
    <property type="entry name" value="ELONGATION OF FATTY ACIDS PROTEIN"/>
    <property type="match status" value="1"/>
</dbReference>
<evidence type="ECO:0000256" key="4">
    <source>
        <dbReference type="ARBA" id="ARBA00022692"/>
    </source>
</evidence>
<dbReference type="InterPro" id="IPR002076">
    <property type="entry name" value="ELO_fam"/>
</dbReference>
<keyword evidence="6 10" id="KW-1133">Transmembrane helix</keyword>
<dbReference type="GO" id="GO:0009922">
    <property type="term" value="F:fatty acid elongase activity"/>
    <property type="evidence" value="ECO:0007669"/>
    <property type="project" value="InterPro"/>
</dbReference>
<evidence type="ECO:0000256" key="6">
    <source>
        <dbReference type="ARBA" id="ARBA00022989"/>
    </source>
</evidence>
<evidence type="ECO:0000256" key="5">
    <source>
        <dbReference type="ARBA" id="ARBA00022832"/>
    </source>
</evidence>
<comment type="subcellular location">
    <subcellularLocation>
        <location evidence="1">Membrane</location>
        <topology evidence="1">Multi-pass membrane protein</topology>
    </subcellularLocation>
</comment>
<feature type="transmembrane region" description="Helical" evidence="10">
    <location>
        <begin position="417"/>
        <end position="438"/>
    </location>
</feature>
<evidence type="ECO:0000256" key="9">
    <source>
        <dbReference type="ARBA" id="ARBA00023160"/>
    </source>
</evidence>
<dbReference type="GO" id="GO:0034625">
    <property type="term" value="P:fatty acid elongation, monounsaturated fatty acid"/>
    <property type="evidence" value="ECO:0007669"/>
    <property type="project" value="TreeGrafter"/>
</dbReference>
<dbReference type="AlphaFoldDB" id="A0A6G1J053"/>
<organism evidence="12 13">
    <name type="scientific">Lentithecium fluviatile CBS 122367</name>
    <dbReference type="NCBI Taxonomy" id="1168545"/>
    <lineage>
        <taxon>Eukaryota</taxon>
        <taxon>Fungi</taxon>
        <taxon>Dikarya</taxon>
        <taxon>Ascomycota</taxon>
        <taxon>Pezizomycotina</taxon>
        <taxon>Dothideomycetes</taxon>
        <taxon>Pleosporomycetidae</taxon>
        <taxon>Pleosporales</taxon>
        <taxon>Massarineae</taxon>
        <taxon>Lentitheciaceae</taxon>
        <taxon>Lentithecium</taxon>
    </lineage>
</organism>
<keyword evidence="8 10" id="KW-0472">Membrane</keyword>
<evidence type="ECO:0000256" key="11">
    <source>
        <dbReference type="SAM" id="MobiDB-lite"/>
    </source>
</evidence>
<dbReference type="PANTHER" id="PTHR11157">
    <property type="entry name" value="FATTY ACID ACYL TRANSFERASE-RELATED"/>
    <property type="match status" value="1"/>
</dbReference>
<evidence type="ECO:0000256" key="3">
    <source>
        <dbReference type="ARBA" id="ARBA00022679"/>
    </source>
</evidence>
<evidence type="ECO:0000256" key="2">
    <source>
        <dbReference type="ARBA" id="ARBA00022516"/>
    </source>
</evidence>
<comment type="similarity">
    <text evidence="10">Belongs to the ELO family.</text>
</comment>
<keyword evidence="4 10" id="KW-0812">Transmembrane</keyword>
<proteinExistence type="inferred from homology"/>
<feature type="transmembrane region" description="Helical" evidence="10">
    <location>
        <begin position="93"/>
        <end position="116"/>
    </location>
</feature>
<feature type="region of interest" description="Disordered" evidence="11">
    <location>
        <begin position="553"/>
        <end position="577"/>
    </location>
</feature>
<accession>A0A6G1J053</accession>
<keyword evidence="9 10" id="KW-0275">Fatty acid biosynthesis</keyword>